<evidence type="ECO:0000256" key="1">
    <source>
        <dbReference type="ARBA" id="ARBA00035644"/>
    </source>
</evidence>
<dbReference type="CDD" id="cd06193">
    <property type="entry name" value="siderophore_interacting"/>
    <property type="match status" value="1"/>
</dbReference>
<evidence type="ECO:0000313" key="3">
    <source>
        <dbReference type="EMBL" id="TRX73964.1"/>
    </source>
</evidence>
<dbReference type="Gene3D" id="3.40.50.80">
    <property type="entry name" value="Nucleotide-binding domain of ferredoxin-NADP reductase (FNR) module"/>
    <property type="match status" value="1"/>
</dbReference>
<dbReference type="InterPro" id="IPR017938">
    <property type="entry name" value="Riboflavin_synthase-like_b-brl"/>
</dbReference>
<dbReference type="Gene3D" id="2.40.30.10">
    <property type="entry name" value="Translation factors"/>
    <property type="match status" value="1"/>
</dbReference>
<dbReference type="InterPro" id="IPR013113">
    <property type="entry name" value="SIP_FAD-bd"/>
</dbReference>
<dbReference type="EMBL" id="VJOY01000010">
    <property type="protein sequence ID" value="TRX73964.1"/>
    <property type="molecule type" value="Genomic_DNA"/>
</dbReference>
<comment type="similarity">
    <text evidence="1">Belongs to the SIP oxidoreductase family.</text>
</comment>
<dbReference type="GO" id="GO:0016491">
    <property type="term" value="F:oxidoreductase activity"/>
    <property type="evidence" value="ECO:0007669"/>
    <property type="project" value="InterPro"/>
</dbReference>
<reference evidence="3 4" key="1">
    <citation type="submission" date="2019-07" db="EMBL/GenBank/DDBJ databases">
        <title>Pseudomonas mangiferae sp. nov., isolated from bark of mango tree in Thailand.</title>
        <authorList>
            <person name="Srisuk N."/>
            <person name="Anurat P."/>
        </authorList>
    </citation>
    <scope>NUCLEOTIDE SEQUENCE [LARGE SCALE GENOMIC DNA]</scope>
    <source>
        <strain evidence="3 4">DMKU_BBB3-04</strain>
    </source>
</reference>
<gene>
    <name evidence="3" type="ORF">FM069_14555</name>
</gene>
<dbReference type="RefSeq" id="WP_143489091.1">
    <property type="nucleotide sequence ID" value="NZ_VJOY01000010.1"/>
</dbReference>
<protein>
    <submittedName>
        <fullName evidence="3">Siderophore-interacting protein</fullName>
    </submittedName>
</protein>
<evidence type="ECO:0000259" key="2">
    <source>
        <dbReference type="PROSITE" id="PS51384"/>
    </source>
</evidence>
<name>A0A553GWU6_9PSED</name>
<dbReference type="OrthoDB" id="9814826at2"/>
<comment type="caution">
    <text evidence="3">The sequence shown here is derived from an EMBL/GenBank/DDBJ whole genome shotgun (WGS) entry which is preliminary data.</text>
</comment>
<dbReference type="Pfam" id="PF04954">
    <property type="entry name" value="SIP"/>
    <property type="match status" value="1"/>
</dbReference>
<feature type="domain" description="FAD-binding FR-type" evidence="2">
    <location>
        <begin position="23"/>
        <end position="152"/>
    </location>
</feature>
<dbReference type="AlphaFoldDB" id="A0A553GWU6"/>
<dbReference type="InterPro" id="IPR039261">
    <property type="entry name" value="FNR_nucleotide-bd"/>
</dbReference>
<dbReference type="PANTHER" id="PTHR30157">
    <property type="entry name" value="FERRIC REDUCTASE, NADPH-DEPENDENT"/>
    <property type="match status" value="1"/>
</dbReference>
<evidence type="ECO:0000313" key="4">
    <source>
        <dbReference type="Proteomes" id="UP000315235"/>
    </source>
</evidence>
<organism evidence="3 4">
    <name type="scientific">Pseudomonas mangiferae</name>
    <dbReference type="NCBI Taxonomy" id="2593654"/>
    <lineage>
        <taxon>Bacteria</taxon>
        <taxon>Pseudomonadati</taxon>
        <taxon>Pseudomonadota</taxon>
        <taxon>Gammaproteobacteria</taxon>
        <taxon>Pseudomonadales</taxon>
        <taxon>Pseudomonadaceae</taxon>
        <taxon>Pseudomonas</taxon>
    </lineage>
</organism>
<dbReference type="Pfam" id="PF08021">
    <property type="entry name" value="FAD_binding_9"/>
    <property type="match status" value="1"/>
</dbReference>
<proteinExistence type="inferred from homology"/>
<sequence>MSFATTVTAGLRALAGQARPDEPGYRVFNVALKRRITLSPCLSRLVFGGPDVARMRTLAPDQRIKVLFPGPDGLAPTVPDLPDWYATYRTLDPATRPPMRTYTLRQLRVEAEEVDVEFVLHGETGPASAWATHARVGDRVQLVAPNRAHAGDPGGYEWKPPQVLSDVVLIADETAVPAAVGILEDLASRRDPPRVQAFFEMPAAEDRFPLTAGPWASVEWLSRDEGRVAHGARMIEAARERARWPTEGAAKARPPKDIDLDRTLLWETASRADRGTYTWVAGESAAVMAIRRHLVGERGLDKRSCSFMGYWRHGKRND</sequence>
<dbReference type="InterPro" id="IPR017927">
    <property type="entry name" value="FAD-bd_FR_type"/>
</dbReference>
<dbReference type="InterPro" id="IPR039374">
    <property type="entry name" value="SIP_fam"/>
</dbReference>
<keyword evidence="4" id="KW-1185">Reference proteome</keyword>
<dbReference type="InterPro" id="IPR007037">
    <property type="entry name" value="SIP_rossman_dom"/>
</dbReference>
<dbReference type="Proteomes" id="UP000315235">
    <property type="component" value="Unassembled WGS sequence"/>
</dbReference>
<accession>A0A553GWU6</accession>
<dbReference type="PANTHER" id="PTHR30157:SF0">
    <property type="entry name" value="NADPH-DEPENDENT FERRIC-CHELATE REDUCTASE"/>
    <property type="match status" value="1"/>
</dbReference>
<dbReference type="SUPFAM" id="SSF63380">
    <property type="entry name" value="Riboflavin synthase domain-like"/>
    <property type="match status" value="1"/>
</dbReference>
<dbReference type="PROSITE" id="PS51384">
    <property type="entry name" value="FAD_FR"/>
    <property type="match status" value="1"/>
</dbReference>